<proteinExistence type="predicted"/>
<evidence type="ECO:0000313" key="3">
    <source>
        <dbReference type="EMBL" id="PPE05805.1"/>
    </source>
</evidence>
<organism evidence="3 4">
    <name type="scientific">Williamsoniiplasma lucivorax</name>
    <dbReference type="NCBI Taxonomy" id="209274"/>
    <lineage>
        <taxon>Bacteria</taxon>
        <taxon>Bacillati</taxon>
        <taxon>Mycoplasmatota</taxon>
        <taxon>Mollicutes</taxon>
        <taxon>Entomoplasmatales</taxon>
        <taxon>Williamsoniiplasma</taxon>
    </lineage>
</organism>
<dbReference type="AlphaFoldDB" id="A0A2S5RF94"/>
<feature type="coiled-coil region" evidence="1">
    <location>
        <begin position="33"/>
        <end position="97"/>
    </location>
</feature>
<evidence type="ECO:0000256" key="1">
    <source>
        <dbReference type="SAM" id="Coils"/>
    </source>
</evidence>
<reference evidence="3 4" key="1">
    <citation type="submission" date="2017-11" db="EMBL/GenBank/DDBJ databases">
        <title>Genome sequence of Entomoplasma lucivorax PIPN-2 (ATCC 49196).</title>
        <authorList>
            <person name="Lo W.-S."/>
            <person name="Gasparich G.E."/>
            <person name="Kuo C.-H."/>
        </authorList>
    </citation>
    <scope>NUCLEOTIDE SEQUENCE [LARGE SCALE GENOMIC DNA]</scope>
    <source>
        <strain evidence="3 4">PIPN-2</strain>
    </source>
</reference>
<dbReference type="EMBL" id="PHNE01000001">
    <property type="protein sequence ID" value="PPE05805.1"/>
    <property type="molecule type" value="Genomic_DNA"/>
</dbReference>
<keyword evidence="4" id="KW-1185">Reference proteome</keyword>
<sequence length="593" mass="66588">MKKLLMILGSLGVVASSAATVVACDKGTKNDKVDELKKELASIGEMIKEQEKSREPNAKGLKEIKQLIEKFQNIKNNEEAIKALAELKVAKEKLLKTINVPENPEIIKGAISKKLNAINANNPLLIPTKIALNEVEDQNHNAVVQALKTFLKAKIANLNLEKLTITIKENQFAKLGNDVITLGNLKADVKYNDEVIKADGWSLPYASEYLKQGKDIIQSLEQGIFKEAGNIKIPDSLPMVGGQSLNEFLKFVGLLVDKIIPTKIPTNFSEQDSDYKTMHGLFDMVKSFANEIWTKEIKLELNTSFQLSIMGAQQELIIKGMLKTSLEKIVSNIMPVIINFKNFINNQPNKDLISNLLKYIVSKPTSYNDDGYGELFENIKDNKDKKVEFKSNFEAILFFLLEGWKDKDGKQITQGQPLEFYLNIVGMQEANFAFFEKTIAGKNYIPFNVLIEPSELIKIIFGLAAIQENSVVKATLLGGAIRDFELPIGKLLGSSLIKMLLAMDTSANFDDHVQMTLDKFEAEIQVLHDKNWTKLTPENLQTAEEMRIIVKSVAYTLKDNEGQHPIKKILHPSDRNVFEFKLNISGEFLNPKK</sequence>
<keyword evidence="2" id="KW-0732">Signal</keyword>
<dbReference type="STRING" id="1399797.GCA_000518285_01267"/>
<feature type="signal peptide" evidence="2">
    <location>
        <begin position="1"/>
        <end position="18"/>
    </location>
</feature>
<dbReference type="InterPro" id="IPR054816">
    <property type="entry name" value="Lipoprotein_mollicutes-type_CS"/>
</dbReference>
<evidence type="ECO:0000256" key="2">
    <source>
        <dbReference type="SAM" id="SignalP"/>
    </source>
</evidence>
<dbReference type="NCBIfam" id="NF045726">
    <property type="entry name" value="XXplasma_LP"/>
    <property type="match status" value="1"/>
</dbReference>
<name>A0A2S5RF94_9MOLU</name>
<accession>A0A2S5RF94</accession>
<dbReference type="Proteomes" id="UP000237865">
    <property type="component" value="Unassembled WGS sequence"/>
</dbReference>
<dbReference type="NCBIfam" id="NF038029">
    <property type="entry name" value="LP_plasma"/>
    <property type="match status" value="1"/>
</dbReference>
<feature type="chain" id="PRO_5015459724" description="Lipoprotein" evidence="2">
    <location>
        <begin position="19"/>
        <end position="593"/>
    </location>
</feature>
<comment type="caution">
    <text evidence="3">The sequence shown here is derived from an EMBL/GenBank/DDBJ whole genome shotgun (WGS) entry which is preliminary data.</text>
</comment>
<keyword evidence="1" id="KW-0175">Coiled coil</keyword>
<gene>
    <name evidence="3" type="ORF">ELUCI_v1c00930</name>
</gene>
<dbReference type="PROSITE" id="PS51257">
    <property type="entry name" value="PROKAR_LIPOPROTEIN"/>
    <property type="match status" value="1"/>
</dbReference>
<evidence type="ECO:0008006" key="5">
    <source>
        <dbReference type="Google" id="ProtNLM"/>
    </source>
</evidence>
<evidence type="ECO:0000313" key="4">
    <source>
        <dbReference type="Proteomes" id="UP000237865"/>
    </source>
</evidence>
<dbReference type="RefSeq" id="WP_028126739.1">
    <property type="nucleotide sequence ID" value="NZ_PHNE01000001.1"/>
</dbReference>
<protein>
    <recommendedName>
        <fullName evidence="5">Lipoprotein</fullName>
    </recommendedName>
</protein>